<name>A0A1J1HK10_9DIPT</name>
<keyword evidence="2" id="KW-1185">Reference proteome</keyword>
<protein>
    <submittedName>
        <fullName evidence="1">CLUMA_CG000330, isoform A</fullName>
    </submittedName>
</protein>
<gene>
    <name evidence="1" type="ORF">CLUMA_CG000330</name>
</gene>
<evidence type="ECO:0000313" key="1">
    <source>
        <dbReference type="EMBL" id="CRK86585.1"/>
    </source>
</evidence>
<sequence length="61" mass="7276">MHRLMLNATTSGRKYSKLCTFETTQSKRGCYIKKHVYMLSRYLVFRTKTCGAIHQLYFHLL</sequence>
<dbReference type="AlphaFoldDB" id="A0A1J1HK10"/>
<accession>A0A1J1HK10</accession>
<organism evidence="1 2">
    <name type="scientific">Clunio marinus</name>
    <dbReference type="NCBI Taxonomy" id="568069"/>
    <lineage>
        <taxon>Eukaryota</taxon>
        <taxon>Metazoa</taxon>
        <taxon>Ecdysozoa</taxon>
        <taxon>Arthropoda</taxon>
        <taxon>Hexapoda</taxon>
        <taxon>Insecta</taxon>
        <taxon>Pterygota</taxon>
        <taxon>Neoptera</taxon>
        <taxon>Endopterygota</taxon>
        <taxon>Diptera</taxon>
        <taxon>Nematocera</taxon>
        <taxon>Chironomoidea</taxon>
        <taxon>Chironomidae</taxon>
        <taxon>Clunio</taxon>
    </lineage>
</organism>
<proteinExistence type="predicted"/>
<dbReference type="EMBL" id="CVRI01000001">
    <property type="protein sequence ID" value="CRK86585.1"/>
    <property type="molecule type" value="Genomic_DNA"/>
</dbReference>
<dbReference type="Proteomes" id="UP000183832">
    <property type="component" value="Unassembled WGS sequence"/>
</dbReference>
<reference evidence="1 2" key="1">
    <citation type="submission" date="2015-04" db="EMBL/GenBank/DDBJ databases">
        <authorList>
            <person name="Syromyatnikov M.Y."/>
            <person name="Popov V.N."/>
        </authorList>
    </citation>
    <scope>NUCLEOTIDE SEQUENCE [LARGE SCALE GENOMIC DNA]</scope>
</reference>
<evidence type="ECO:0000313" key="2">
    <source>
        <dbReference type="Proteomes" id="UP000183832"/>
    </source>
</evidence>